<dbReference type="SUPFAM" id="SSF47336">
    <property type="entry name" value="ACP-like"/>
    <property type="match status" value="1"/>
</dbReference>
<comment type="caution">
    <text evidence="4">The sequence shown here is derived from an EMBL/GenBank/DDBJ whole genome shotgun (WGS) entry which is preliminary data.</text>
</comment>
<keyword evidence="1" id="KW-0596">Phosphopantetheine</keyword>
<dbReference type="SMART" id="SM00823">
    <property type="entry name" value="PKS_PP"/>
    <property type="match status" value="1"/>
</dbReference>
<keyword evidence="2" id="KW-0597">Phosphoprotein</keyword>
<dbReference type="EMBL" id="BSBI01000005">
    <property type="protein sequence ID" value="GLF95604.1"/>
    <property type="molecule type" value="Genomic_DNA"/>
</dbReference>
<proteinExistence type="predicted"/>
<protein>
    <submittedName>
        <fullName evidence="4">Acyl carrier protein</fullName>
    </submittedName>
</protein>
<dbReference type="Gene3D" id="1.10.1200.10">
    <property type="entry name" value="ACP-like"/>
    <property type="match status" value="1"/>
</dbReference>
<evidence type="ECO:0000256" key="1">
    <source>
        <dbReference type="ARBA" id="ARBA00022450"/>
    </source>
</evidence>
<name>A0ABQ5NZB0_9ACTN</name>
<dbReference type="InterPro" id="IPR036736">
    <property type="entry name" value="ACP-like_sf"/>
</dbReference>
<dbReference type="InterPro" id="IPR020806">
    <property type="entry name" value="PKS_PP-bd"/>
</dbReference>
<dbReference type="SMART" id="SM01294">
    <property type="entry name" value="PKS_PP_betabranch"/>
    <property type="match status" value="1"/>
</dbReference>
<evidence type="ECO:0000259" key="3">
    <source>
        <dbReference type="PROSITE" id="PS50075"/>
    </source>
</evidence>
<evidence type="ECO:0000313" key="4">
    <source>
        <dbReference type="EMBL" id="GLF95604.1"/>
    </source>
</evidence>
<accession>A0ABQ5NZB0</accession>
<evidence type="ECO:0000313" key="5">
    <source>
        <dbReference type="Proteomes" id="UP001291653"/>
    </source>
</evidence>
<reference evidence="4 5" key="1">
    <citation type="submission" date="2022-10" db="EMBL/GenBank/DDBJ databases">
        <title>Draft genome sequence of Streptomyces sp. YSPA8.</title>
        <authorList>
            <person name="Moriuchi R."/>
            <person name="Dohra H."/>
            <person name="Yamamura H."/>
            <person name="Kodani S."/>
        </authorList>
    </citation>
    <scope>NUCLEOTIDE SEQUENCE [LARGE SCALE GENOMIC DNA]</scope>
    <source>
        <strain evidence="4 5">YSPA8</strain>
    </source>
</reference>
<dbReference type="PROSITE" id="PS50075">
    <property type="entry name" value="CARRIER"/>
    <property type="match status" value="1"/>
</dbReference>
<dbReference type="RefSeq" id="WP_323447652.1">
    <property type="nucleotide sequence ID" value="NZ_BSBI01000005.1"/>
</dbReference>
<keyword evidence="5" id="KW-1185">Reference proteome</keyword>
<feature type="domain" description="Carrier" evidence="3">
    <location>
        <begin position="23"/>
        <end position="97"/>
    </location>
</feature>
<dbReference type="InterPro" id="IPR009081">
    <property type="entry name" value="PP-bd_ACP"/>
</dbReference>
<dbReference type="Pfam" id="PF00550">
    <property type="entry name" value="PP-binding"/>
    <property type="match status" value="1"/>
</dbReference>
<dbReference type="Proteomes" id="UP001291653">
    <property type="component" value="Unassembled WGS sequence"/>
</dbReference>
<evidence type="ECO:0000256" key="2">
    <source>
        <dbReference type="ARBA" id="ARBA00022553"/>
    </source>
</evidence>
<sequence>MSVPASVSADGSARTERAEHSFESLSGWLADRIALYLKRSPSEIVPSVPLAEYGLDSVAALSLCGDIEEDFDLVLEPTVAWDYPTIDALAGHLVEELRAVASDAR</sequence>
<organism evidence="4 5">
    <name type="scientific">Streptomyces yaizuensis</name>
    <dbReference type="NCBI Taxonomy" id="2989713"/>
    <lineage>
        <taxon>Bacteria</taxon>
        <taxon>Bacillati</taxon>
        <taxon>Actinomycetota</taxon>
        <taxon>Actinomycetes</taxon>
        <taxon>Kitasatosporales</taxon>
        <taxon>Streptomycetaceae</taxon>
        <taxon>Streptomyces</taxon>
    </lineage>
</organism>
<gene>
    <name evidence="4" type="ORF">SYYSPA8_14925</name>
</gene>